<keyword evidence="3" id="KW-1185">Reference proteome</keyword>
<sequence>MNDILLSPTQLSELENLIEKSVLRAMAKTSPAVLLPTADAAPVLSEKQEKETTDCSEANVAQMPEGVVIRGKSERLLFSRDAFSRWVDRMLSMTEIESIHRRDMEMASIKRQFGLAQLRVRLGFAAICLVVALCGYLVYEGHPTAAATIACTVLRALAYVFRIGQKQKADEDSDKPTENG</sequence>
<accession>A0A1P9WRK9</accession>
<keyword evidence="1" id="KW-0812">Transmembrane</keyword>
<keyword evidence="1" id="KW-0472">Membrane</keyword>
<dbReference type="EMBL" id="CP014263">
    <property type="protein sequence ID" value="AQG78016.1"/>
    <property type="molecule type" value="Genomic_DNA"/>
</dbReference>
<gene>
    <name evidence="2" type="ORF">AWR27_00800</name>
</gene>
<evidence type="ECO:0000256" key="1">
    <source>
        <dbReference type="SAM" id="Phobius"/>
    </source>
</evidence>
<feature type="transmembrane region" description="Helical" evidence="1">
    <location>
        <begin position="120"/>
        <end position="139"/>
    </location>
</feature>
<feature type="transmembrane region" description="Helical" evidence="1">
    <location>
        <begin position="145"/>
        <end position="161"/>
    </location>
</feature>
<dbReference type="STRING" id="1178516.AWR27_00800"/>
<evidence type="ECO:0000313" key="2">
    <source>
        <dbReference type="EMBL" id="AQG78016.1"/>
    </source>
</evidence>
<protein>
    <recommendedName>
        <fullName evidence="4">DUF2335 domain-containing protein</fullName>
    </recommendedName>
</protein>
<proteinExistence type="predicted"/>
<evidence type="ECO:0008006" key="4">
    <source>
        <dbReference type="Google" id="ProtNLM"/>
    </source>
</evidence>
<dbReference type="Proteomes" id="UP000187941">
    <property type="component" value="Chromosome"/>
</dbReference>
<dbReference type="RefSeq" id="WP_077129441.1">
    <property type="nucleotide sequence ID" value="NZ_CP014263.1"/>
</dbReference>
<keyword evidence="1" id="KW-1133">Transmembrane helix</keyword>
<organism evidence="2 3">
    <name type="scientific">Spirosoma montaniterrae</name>
    <dbReference type="NCBI Taxonomy" id="1178516"/>
    <lineage>
        <taxon>Bacteria</taxon>
        <taxon>Pseudomonadati</taxon>
        <taxon>Bacteroidota</taxon>
        <taxon>Cytophagia</taxon>
        <taxon>Cytophagales</taxon>
        <taxon>Cytophagaceae</taxon>
        <taxon>Spirosoma</taxon>
    </lineage>
</organism>
<dbReference type="KEGG" id="smon:AWR27_00800"/>
<dbReference type="AlphaFoldDB" id="A0A1P9WRK9"/>
<reference evidence="2 3" key="1">
    <citation type="submission" date="2016-01" db="EMBL/GenBank/DDBJ databases">
        <authorList>
            <person name="Oliw E.H."/>
        </authorList>
    </citation>
    <scope>NUCLEOTIDE SEQUENCE [LARGE SCALE GENOMIC DNA]</scope>
    <source>
        <strain evidence="2 3">DY10</strain>
    </source>
</reference>
<name>A0A1P9WRK9_9BACT</name>
<evidence type="ECO:0000313" key="3">
    <source>
        <dbReference type="Proteomes" id="UP000187941"/>
    </source>
</evidence>